<feature type="compositionally biased region" description="Low complexity" evidence="1">
    <location>
        <begin position="54"/>
        <end position="71"/>
    </location>
</feature>
<proteinExistence type="predicted"/>
<name>A0A1V2H8Q9_9PROT</name>
<feature type="region of interest" description="Disordered" evidence="1">
    <location>
        <begin position="1"/>
        <end position="91"/>
    </location>
</feature>
<accession>A0A1V2H8Q9</accession>
<gene>
    <name evidence="2" type="ORF">BKE38_00240</name>
</gene>
<dbReference type="Proteomes" id="UP000188879">
    <property type="component" value="Unassembled WGS sequence"/>
</dbReference>
<evidence type="ECO:0000313" key="2">
    <source>
        <dbReference type="EMBL" id="ONG59142.1"/>
    </source>
</evidence>
<reference evidence="2" key="1">
    <citation type="submission" date="2016-10" db="EMBL/GenBank/DDBJ databases">
        <title>Draft Genome sequence of Roseomonas sp. strain M3.</title>
        <authorList>
            <person name="Subhash Y."/>
            <person name="Lee S."/>
        </authorList>
    </citation>
    <scope>NUCLEOTIDE SEQUENCE [LARGE SCALE GENOMIC DNA]</scope>
    <source>
        <strain evidence="2">M3</strain>
    </source>
</reference>
<protein>
    <submittedName>
        <fullName evidence="2">Uncharacterized protein</fullName>
    </submittedName>
</protein>
<dbReference type="AlphaFoldDB" id="A0A1V2H8Q9"/>
<keyword evidence="3" id="KW-1185">Reference proteome</keyword>
<evidence type="ECO:0000256" key="1">
    <source>
        <dbReference type="SAM" id="MobiDB-lite"/>
    </source>
</evidence>
<dbReference type="EMBL" id="MLCO01000001">
    <property type="protein sequence ID" value="ONG59142.1"/>
    <property type="molecule type" value="Genomic_DNA"/>
</dbReference>
<organism evidence="2 3">
    <name type="scientific">Teichococcus deserti</name>
    <dbReference type="NCBI Taxonomy" id="1817963"/>
    <lineage>
        <taxon>Bacteria</taxon>
        <taxon>Pseudomonadati</taxon>
        <taxon>Pseudomonadota</taxon>
        <taxon>Alphaproteobacteria</taxon>
        <taxon>Acetobacterales</taxon>
        <taxon>Roseomonadaceae</taxon>
        <taxon>Roseomonas</taxon>
    </lineage>
</organism>
<feature type="compositionally biased region" description="Polar residues" evidence="1">
    <location>
        <begin position="11"/>
        <end position="38"/>
    </location>
</feature>
<comment type="caution">
    <text evidence="2">The sequence shown here is derived from an EMBL/GenBank/DDBJ whole genome shotgun (WGS) entry which is preliminary data.</text>
</comment>
<sequence length="91" mass="9200">MVSVAQHVVPLTSSASGRGEQQATGVSGGAQQEDTASASAAPGRPRLELQTPVSGRSSSARRAASRSPARKAAMERTCSWPVASGKVGARP</sequence>
<evidence type="ECO:0000313" key="3">
    <source>
        <dbReference type="Proteomes" id="UP000188879"/>
    </source>
</evidence>